<dbReference type="HOGENOM" id="CLU_1785565_0_0_0"/>
<name>D1ARB7_SEBTE</name>
<proteinExistence type="predicted"/>
<dbReference type="AlphaFoldDB" id="D1ARB7"/>
<evidence type="ECO:0000313" key="1">
    <source>
        <dbReference type="EMBL" id="ACZ10403.1"/>
    </source>
</evidence>
<accession>D1ARB7</accession>
<reference evidence="1 2" key="2">
    <citation type="journal article" date="2010" name="Stand. Genomic Sci.">
        <title>Complete genome sequence of Sebaldella termitidis type strain (NCTC 11300).</title>
        <authorList>
            <person name="Harmon-Smith M."/>
            <person name="Celia L."/>
            <person name="Chertkov O."/>
            <person name="Lapidus A."/>
            <person name="Copeland A."/>
            <person name="Glavina Del Rio T."/>
            <person name="Nolan M."/>
            <person name="Lucas S."/>
            <person name="Tice H."/>
            <person name="Cheng J.F."/>
            <person name="Han C."/>
            <person name="Detter J.C."/>
            <person name="Bruce D."/>
            <person name="Goodwin L."/>
            <person name="Pitluck S."/>
            <person name="Pati A."/>
            <person name="Liolios K."/>
            <person name="Ivanova N."/>
            <person name="Mavromatis K."/>
            <person name="Mikhailova N."/>
            <person name="Chen A."/>
            <person name="Palaniappan K."/>
            <person name="Land M."/>
            <person name="Hauser L."/>
            <person name="Chang Y.J."/>
            <person name="Jeffries C.D."/>
            <person name="Brettin T."/>
            <person name="Goker M."/>
            <person name="Beck B."/>
            <person name="Bristow J."/>
            <person name="Eisen J.A."/>
            <person name="Markowitz V."/>
            <person name="Hugenholtz P."/>
            <person name="Kyrpides N.C."/>
            <person name="Klenk H.P."/>
            <person name="Chen F."/>
        </authorList>
    </citation>
    <scope>NUCLEOTIDE SEQUENCE [LARGE SCALE GENOMIC DNA]</scope>
    <source>
        <strain evidence="2">ATCC 33386 / NCTC 11300</strain>
    </source>
</reference>
<dbReference type="EMBL" id="CP001739">
    <property type="protein sequence ID" value="ACZ10403.1"/>
    <property type="molecule type" value="Genomic_DNA"/>
</dbReference>
<dbReference type="RefSeq" id="WP_012862985.1">
    <property type="nucleotide sequence ID" value="NC_013517.1"/>
</dbReference>
<evidence type="ECO:0000313" key="2">
    <source>
        <dbReference type="Proteomes" id="UP000000845"/>
    </source>
</evidence>
<protein>
    <submittedName>
        <fullName evidence="1">Uncharacterized protein</fullName>
    </submittedName>
</protein>
<dbReference type="STRING" id="526218.Sterm_3569"/>
<keyword evidence="2" id="KW-1185">Reference proteome</keyword>
<sequence>MKKIVFAMLFFIGLLGFSETVKSGVYSNGKDYTNGGIYYIFTADGEKVIVYDGYVRPDGAPDAVPGDIMRLYLGISEGKKGTLVSTNSRMYAFGVGSESNDITTFNVSKKDLKVSGDKKAYKFLRELTEDDRDRIYEILNNLGVK</sequence>
<dbReference type="Proteomes" id="UP000000845">
    <property type="component" value="Chromosome"/>
</dbReference>
<dbReference type="KEGG" id="str:Sterm_3569"/>
<reference evidence="2" key="1">
    <citation type="submission" date="2009-09" db="EMBL/GenBank/DDBJ databases">
        <title>The complete chromosome of Sebaldella termitidis ATCC 33386.</title>
        <authorList>
            <consortium name="US DOE Joint Genome Institute (JGI-PGF)"/>
            <person name="Lucas S."/>
            <person name="Copeland A."/>
            <person name="Lapidus A."/>
            <person name="Glavina del Rio T."/>
            <person name="Dalin E."/>
            <person name="Tice H."/>
            <person name="Bruce D."/>
            <person name="Goodwin L."/>
            <person name="Pitluck S."/>
            <person name="Kyrpides N."/>
            <person name="Mavromatis K."/>
            <person name="Ivanova N."/>
            <person name="Mikhailova N."/>
            <person name="Sims D."/>
            <person name="Meincke L."/>
            <person name="Brettin T."/>
            <person name="Detter J.C."/>
            <person name="Han C."/>
            <person name="Larimer F."/>
            <person name="Land M."/>
            <person name="Hauser L."/>
            <person name="Markowitz V."/>
            <person name="Cheng J.F."/>
            <person name="Hugenholtz P."/>
            <person name="Woyke T."/>
            <person name="Wu D."/>
            <person name="Eisen J.A."/>
        </authorList>
    </citation>
    <scope>NUCLEOTIDE SEQUENCE [LARGE SCALE GENOMIC DNA]</scope>
    <source>
        <strain evidence="2">ATCC 33386 / NCTC 11300</strain>
    </source>
</reference>
<organism evidence="1 2">
    <name type="scientific">Sebaldella termitidis (strain ATCC 33386 / NCTC 11300)</name>
    <dbReference type="NCBI Taxonomy" id="526218"/>
    <lineage>
        <taxon>Bacteria</taxon>
        <taxon>Fusobacteriati</taxon>
        <taxon>Fusobacteriota</taxon>
        <taxon>Fusobacteriia</taxon>
        <taxon>Fusobacteriales</taxon>
        <taxon>Leptotrichiaceae</taxon>
        <taxon>Sebaldella</taxon>
    </lineage>
</organism>
<gene>
    <name evidence="1" type="ordered locus">Sterm_3569</name>
</gene>